<dbReference type="CDD" id="cd06170">
    <property type="entry name" value="LuxR_C_like"/>
    <property type="match status" value="1"/>
</dbReference>
<evidence type="ECO:0000313" key="5">
    <source>
        <dbReference type="EMBL" id="MBB4140531.1"/>
    </source>
</evidence>
<keyword evidence="1" id="KW-0805">Transcription regulation</keyword>
<evidence type="ECO:0000259" key="4">
    <source>
        <dbReference type="PROSITE" id="PS50043"/>
    </source>
</evidence>
<dbReference type="Gene3D" id="1.10.10.10">
    <property type="entry name" value="Winged helix-like DNA-binding domain superfamily/Winged helix DNA-binding domain"/>
    <property type="match status" value="1"/>
</dbReference>
<keyword evidence="6" id="KW-1185">Reference proteome</keyword>
<dbReference type="EMBL" id="JACIFH010000001">
    <property type="protein sequence ID" value="MBB4140531.1"/>
    <property type="molecule type" value="Genomic_DNA"/>
</dbReference>
<dbReference type="AlphaFoldDB" id="A0AA40SQN6"/>
<dbReference type="InterPro" id="IPR036388">
    <property type="entry name" value="WH-like_DNA-bd_sf"/>
</dbReference>
<evidence type="ECO:0000256" key="2">
    <source>
        <dbReference type="ARBA" id="ARBA00023125"/>
    </source>
</evidence>
<dbReference type="PRINTS" id="PR00111">
    <property type="entry name" value="ABHYDROLASE"/>
</dbReference>
<organism evidence="5 6">
    <name type="scientific">Microbacterium invictum</name>
    <dbReference type="NCBI Taxonomy" id="515415"/>
    <lineage>
        <taxon>Bacteria</taxon>
        <taxon>Bacillati</taxon>
        <taxon>Actinomycetota</taxon>
        <taxon>Actinomycetes</taxon>
        <taxon>Micrococcales</taxon>
        <taxon>Microbacteriaceae</taxon>
        <taxon>Microbacterium</taxon>
    </lineage>
</organism>
<dbReference type="GO" id="GO:0003677">
    <property type="term" value="F:DNA binding"/>
    <property type="evidence" value="ECO:0007669"/>
    <property type="project" value="UniProtKB-KW"/>
</dbReference>
<protein>
    <submittedName>
        <fullName evidence="5">Pimeloyl-ACP methyl ester carboxylesterase/DNA-binding CsgD family transcriptional regulator</fullName>
    </submittedName>
</protein>
<dbReference type="GO" id="GO:0006355">
    <property type="term" value="P:regulation of DNA-templated transcription"/>
    <property type="evidence" value="ECO:0007669"/>
    <property type="project" value="InterPro"/>
</dbReference>
<dbReference type="SUPFAM" id="SSF46894">
    <property type="entry name" value="C-terminal effector domain of the bipartite response regulators"/>
    <property type="match status" value="1"/>
</dbReference>
<dbReference type="Pfam" id="PF12697">
    <property type="entry name" value="Abhydrolase_6"/>
    <property type="match status" value="1"/>
</dbReference>
<dbReference type="InterPro" id="IPR000792">
    <property type="entry name" value="Tscrpt_reg_LuxR_C"/>
</dbReference>
<dbReference type="SMART" id="SM00421">
    <property type="entry name" value="HTH_LUXR"/>
    <property type="match status" value="1"/>
</dbReference>
<feature type="domain" description="HTH luxR-type" evidence="4">
    <location>
        <begin position="280"/>
        <end position="344"/>
    </location>
</feature>
<dbReference type="SUPFAM" id="SSF53474">
    <property type="entry name" value="alpha/beta-Hydrolases"/>
    <property type="match status" value="1"/>
</dbReference>
<dbReference type="InterPro" id="IPR000073">
    <property type="entry name" value="AB_hydrolase_1"/>
</dbReference>
<proteinExistence type="predicted"/>
<dbReference type="InterPro" id="IPR016032">
    <property type="entry name" value="Sig_transdc_resp-reg_C-effctor"/>
</dbReference>
<gene>
    <name evidence="5" type="ORF">BKA10_002325</name>
</gene>
<name>A0AA40SQN6_9MICO</name>
<dbReference type="GO" id="GO:0003824">
    <property type="term" value="F:catalytic activity"/>
    <property type="evidence" value="ECO:0007669"/>
    <property type="project" value="UniProtKB-ARBA"/>
</dbReference>
<dbReference type="RefSeq" id="WP_183500053.1">
    <property type="nucleotide sequence ID" value="NZ_BAABCO010000004.1"/>
</dbReference>
<keyword evidence="2" id="KW-0238">DNA-binding</keyword>
<dbReference type="InterPro" id="IPR029058">
    <property type="entry name" value="AB_hydrolase_fold"/>
</dbReference>
<comment type="caution">
    <text evidence="5">The sequence shown here is derived from an EMBL/GenBank/DDBJ whole genome shotgun (WGS) entry which is preliminary data.</text>
</comment>
<evidence type="ECO:0000313" key="6">
    <source>
        <dbReference type="Proteomes" id="UP000549113"/>
    </source>
</evidence>
<dbReference type="Gene3D" id="3.40.50.1820">
    <property type="entry name" value="alpha/beta hydrolase"/>
    <property type="match status" value="1"/>
</dbReference>
<dbReference type="PRINTS" id="PR00038">
    <property type="entry name" value="HTHLUXR"/>
</dbReference>
<reference evidence="5 6" key="1">
    <citation type="submission" date="2020-08" db="EMBL/GenBank/DDBJ databases">
        <title>Sequencing the genomes of 1000 actinobacteria strains.</title>
        <authorList>
            <person name="Klenk H.-P."/>
        </authorList>
    </citation>
    <scope>NUCLEOTIDE SEQUENCE [LARGE SCALE GENOMIC DNA]</scope>
    <source>
        <strain evidence="5 6">DSM 19600</strain>
    </source>
</reference>
<evidence type="ECO:0000256" key="3">
    <source>
        <dbReference type="ARBA" id="ARBA00023163"/>
    </source>
</evidence>
<dbReference type="PANTHER" id="PTHR44688">
    <property type="entry name" value="DNA-BINDING TRANSCRIPTIONAL ACTIVATOR DEVR_DOSR"/>
    <property type="match status" value="1"/>
</dbReference>
<sequence length="344" mass="37294">MPAGDQLIRYVQTADGDVAWSSIGTGPPLVMGGWWSSHLEQDWVFDDFRDFILRLARHRTVIRYDPPGIGMSSADRAPQGIEPHTRAVLAVMDDAKARTADLFAGAAGCPGAVARASHEPARVRSLVLYGGYVRGRDIASPTDREGMIELVRRYWGVTSRMLTDIFVPDTTAEEREIFAECQRRIASADRAAAALAAVYSLDASDDVGRVRAPTLVLHRSGDRAIPLPLGRELAARLHGAAFIELEGANHFPWHGDVDSVMQPVLRHLGVADDVARPPSEPPLIARLTPREREILTLVAEGLTDAQIASALFLSAHTVHRHVANARAKLDVPSRAAAAALVVRG</sequence>
<keyword evidence="3" id="KW-0804">Transcription</keyword>
<dbReference type="Proteomes" id="UP000549113">
    <property type="component" value="Unassembled WGS sequence"/>
</dbReference>
<dbReference type="Pfam" id="PF00196">
    <property type="entry name" value="GerE"/>
    <property type="match status" value="1"/>
</dbReference>
<accession>A0AA40SQN6</accession>
<dbReference type="PROSITE" id="PS50043">
    <property type="entry name" value="HTH_LUXR_2"/>
    <property type="match status" value="1"/>
</dbReference>
<dbReference type="PANTHER" id="PTHR44688:SF16">
    <property type="entry name" value="DNA-BINDING TRANSCRIPTIONAL ACTIVATOR DEVR_DOSR"/>
    <property type="match status" value="1"/>
</dbReference>
<evidence type="ECO:0000256" key="1">
    <source>
        <dbReference type="ARBA" id="ARBA00023015"/>
    </source>
</evidence>